<evidence type="ECO:0000313" key="1">
    <source>
        <dbReference type="EMBL" id="USI75202.1"/>
    </source>
</evidence>
<organism evidence="1 2">
    <name type="scientific">Sphingomonas morindae</name>
    <dbReference type="NCBI Taxonomy" id="1541170"/>
    <lineage>
        <taxon>Bacteria</taxon>
        <taxon>Pseudomonadati</taxon>
        <taxon>Pseudomonadota</taxon>
        <taxon>Alphaproteobacteria</taxon>
        <taxon>Sphingomonadales</taxon>
        <taxon>Sphingomonadaceae</taxon>
        <taxon>Sphingomonas</taxon>
    </lineage>
</organism>
<geneLocation type="plasmid" evidence="1 2">
    <name>p1</name>
</geneLocation>
<gene>
    <name evidence="1" type="ORF">LHA26_19400</name>
</gene>
<dbReference type="Proteomes" id="UP001056937">
    <property type="component" value="Plasmid p1"/>
</dbReference>
<dbReference type="RefSeq" id="WP_252169014.1">
    <property type="nucleotide sequence ID" value="NZ_CP084932.1"/>
</dbReference>
<evidence type="ECO:0000313" key="2">
    <source>
        <dbReference type="Proteomes" id="UP001056937"/>
    </source>
</evidence>
<name>A0ABY4XE34_9SPHN</name>
<sequence>MVAASTLDTQARVGTPSRARGKKRAFYASPRIAAAADNGHVVVDFSIGQDPDNLVVLREALALSASEAAPKASGAKLPAAAVKLLVTAFEKVATRYLQDKFSTEFEKLISEYRLMLRENLATGDDAQLKAALNRARLQERILASTQMADQAQACELLGLSGANPSATMKRKEEKNELLRFTVDGRAAYPLLQFDVEGRRIYPALSEIIARKPDHWTNFRLLHWLTRPHLDFEDSPGASLGSEPEAVIAAFEREIEPEVHG</sequence>
<keyword evidence="2" id="KW-1185">Reference proteome</keyword>
<accession>A0ABY4XE34</accession>
<evidence type="ECO:0008006" key="3">
    <source>
        <dbReference type="Google" id="ProtNLM"/>
    </source>
</evidence>
<keyword evidence="1" id="KW-0614">Plasmid</keyword>
<proteinExistence type="predicted"/>
<dbReference type="EMBL" id="CP084932">
    <property type="protein sequence ID" value="USI75202.1"/>
    <property type="molecule type" value="Genomic_DNA"/>
</dbReference>
<reference evidence="1" key="1">
    <citation type="journal article" date="2022" name="Toxins">
        <title>Genomic Analysis of Sphingopyxis sp. USTB-05 for Biodegrading Cyanobacterial Hepatotoxins.</title>
        <authorList>
            <person name="Liu C."/>
            <person name="Xu Q."/>
            <person name="Zhao Z."/>
            <person name="Zhang H."/>
            <person name="Liu X."/>
            <person name="Yin C."/>
            <person name="Liu Y."/>
            <person name="Yan H."/>
        </authorList>
    </citation>
    <scope>NUCLEOTIDE SEQUENCE</scope>
    <source>
        <strain evidence="1">NBD5</strain>
    </source>
</reference>
<protein>
    <recommendedName>
        <fullName evidence="3">DUF2384 domain-containing protein</fullName>
    </recommendedName>
</protein>